<dbReference type="Pfam" id="PF00370">
    <property type="entry name" value="FGGY_N"/>
    <property type="match status" value="1"/>
</dbReference>
<dbReference type="SUPFAM" id="SSF53067">
    <property type="entry name" value="Actin-like ATPase domain"/>
    <property type="match status" value="2"/>
</dbReference>
<dbReference type="STRING" id="13370.A0A448YQG3"/>
<dbReference type="Pfam" id="PF02782">
    <property type="entry name" value="FGGY_C"/>
    <property type="match status" value="1"/>
</dbReference>
<gene>
    <name evidence="3" type="ORF">BRENAR_LOCUS3838</name>
</gene>
<dbReference type="OrthoDB" id="203824at2759"/>
<dbReference type="Proteomes" id="UP000290900">
    <property type="component" value="Unassembled WGS sequence"/>
</dbReference>
<reference evidence="3 4" key="1">
    <citation type="submission" date="2018-12" db="EMBL/GenBank/DDBJ databases">
        <authorList>
            <person name="Tiukova I."/>
            <person name="Dainat J."/>
        </authorList>
    </citation>
    <scope>NUCLEOTIDE SEQUENCE [LARGE SCALE GENOMIC DNA]</scope>
</reference>
<dbReference type="EMBL" id="CAACVR010000034">
    <property type="protein sequence ID" value="VEU23107.1"/>
    <property type="molecule type" value="Genomic_DNA"/>
</dbReference>
<dbReference type="Gene3D" id="3.30.420.40">
    <property type="match status" value="2"/>
</dbReference>
<dbReference type="InterPro" id="IPR018485">
    <property type="entry name" value="FGGY_C"/>
</dbReference>
<dbReference type="PANTHER" id="PTHR43435:SF1">
    <property type="entry name" value="PROTEIN MPA43"/>
    <property type="match status" value="1"/>
</dbReference>
<evidence type="ECO:0000313" key="3">
    <source>
        <dbReference type="EMBL" id="VEU23107.1"/>
    </source>
</evidence>
<sequence length="546" mass="61358">MSFIGVDIGSRSVRSVAIDSDDNILASSEVPISYQIDPDDDTYITANQQEVWDALIRALRSTIEELNDTTVSGICIDATCSLVVSRLEPTGELVPQNVSSHYDDSSIPDRGIVFWMDHRGEKLTLENEQLDKLGGSFIPEMAIPKLRQIYEDVGEDFKNLKFFDLHDWFEYRLVGEKSEITEVNSEPGGVDGSLKGFHVDFLNKQCGIPIKSDQIGRGDNLGTGLPFAGQPIGFLDLEIAHLLGLDKPPIILSGLIDCYASFFATFYRPISSVLPQETMIMVAGTSACFLTVAKKPRDPPKGIWGGFRILPDYWFYEGGLSCCGILIENLFRDHPCGFDSEQIAKPSFWDEFETTVDKATSHLDNEWFLNAHKLYSGDYLGNRTPYSDSNLSAYIIGDSMIKNKEDLVSRYLLILEYIVLQARLILECFIDDGFLIRNVVISGSLGKNERFLRLLQMVMSELGIRVMRSGKVDFKTHAAFGSAELAKYGCKGREYRVPSDDQFEPIKCSVDPKVVALMDIKRKFAKRMRKSQQAMNEEVKLLEEQN</sequence>
<dbReference type="GO" id="GO:0019150">
    <property type="term" value="F:D-ribulokinase activity"/>
    <property type="evidence" value="ECO:0007669"/>
    <property type="project" value="TreeGrafter"/>
</dbReference>
<evidence type="ECO:0000259" key="2">
    <source>
        <dbReference type="Pfam" id="PF02782"/>
    </source>
</evidence>
<keyword evidence="4" id="KW-1185">Reference proteome</keyword>
<dbReference type="AlphaFoldDB" id="A0A448YQG3"/>
<dbReference type="InterPro" id="IPR018484">
    <property type="entry name" value="FGGY_N"/>
</dbReference>
<dbReference type="PANTHER" id="PTHR43435">
    <property type="entry name" value="RIBULOKINASE"/>
    <property type="match status" value="1"/>
</dbReference>
<dbReference type="InterPro" id="IPR043129">
    <property type="entry name" value="ATPase_NBD"/>
</dbReference>
<name>A0A448YQG3_BRENA</name>
<dbReference type="InParanoid" id="A0A448YQG3"/>
<evidence type="ECO:0000313" key="4">
    <source>
        <dbReference type="Proteomes" id="UP000290900"/>
    </source>
</evidence>
<dbReference type="CDD" id="cd07778">
    <property type="entry name" value="ASKHA_NBD_FGGY_MPA43-like"/>
    <property type="match status" value="1"/>
</dbReference>
<feature type="domain" description="Carbohydrate kinase FGGY C-terminal" evidence="2">
    <location>
        <begin position="281"/>
        <end position="455"/>
    </location>
</feature>
<organism evidence="3 4">
    <name type="scientific">Brettanomyces naardenensis</name>
    <name type="common">Yeast</name>
    <dbReference type="NCBI Taxonomy" id="13370"/>
    <lineage>
        <taxon>Eukaryota</taxon>
        <taxon>Fungi</taxon>
        <taxon>Dikarya</taxon>
        <taxon>Ascomycota</taxon>
        <taxon>Saccharomycotina</taxon>
        <taxon>Pichiomycetes</taxon>
        <taxon>Pichiales</taxon>
        <taxon>Pichiaceae</taxon>
        <taxon>Brettanomyces</taxon>
    </lineage>
</organism>
<proteinExistence type="predicted"/>
<dbReference type="GO" id="GO:0019321">
    <property type="term" value="P:pentose metabolic process"/>
    <property type="evidence" value="ECO:0007669"/>
    <property type="project" value="TreeGrafter"/>
</dbReference>
<accession>A0A448YQG3</accession>
<protein>
    <submittedName>
        <fullName evidence="3">DEKNAAC104265</fullName>
    </submittedName>
</protein>
<evidence type="ECO:0000259" key="1">
    <source>
        <dbReference type="Pfam" id="PF00370"/>
    </source>
</evidence>
<feature type="domain" description="Carbohydrate kinase FGGY N-terminal" evidence="1">
    <location>
        <begin position="4"/>
        <end position="176"/>
    </location>
</feature>
<dbReference type="GO" id="GO:0005737">
    <property type="term" value="C:cytoplasm"/>
    <property type="evidence" value="ECO:0007669"/>
    <property type="project" value="TreeGrafter"/>
</dbReference>